<dbReference type="InterPro" id="IPR024528">
    <property type="entry name" value="ThrE_2"/>
</dbReference>
<evidence type="ECO:0000256" key="9">
    <source>
        <dbReference type="SAM" id="Phobius"/>
    </source>
</evidence>
<keyword evidence="3" id="KW-0997">Cell inner membrane</keyword>
<feature type="region of interest" description="Disordered" evidence="8">
    <location>
        <begin position="151"/>
        <end position="186"/>
    </location>
</feature>
<keyword evidence="5 9" id="KW-1133">Transmembrane helix</keyword>
<dbReference type="PANTHER" id="PTHR34390">
    <property type="entry name" value="UPF0442 PROTEIN YJJB-RELATED"/>
    <property type="match status" value="1"/>
</dbReference>
<organism evidence="11 12">
    <name type="scientific">Aerococcus sanguinicola</name>
    <dbReference type="NCBI Taxonomy" id="119206"/>
    <lineage>
        <taxon>Bacteria</taxon>
        <taxon>Bacillati</taxon>
        <taxon>Bacillota</taxon>
        <taxon>Bacilli</taxon>
        <taxon>Lactobacillales</taxon>
        <taxon>Aerococcaceae</taxon>
        <taxon>Aerococcus</taxon>
    </lineage>
</organism>
<evidence type="ECO:0000313" key="12">
    <source>
        <dbReference type="Proteomes" id="UP000327148"/>
    </source>
</evidence>
<feature type="transmembrane region" description="Helical" evidence="9">
    <location>
        <begin position="113"/>
        <end position="135"/>
    </location>
</feature>
<keyword evidence="4 9" id="KW-0812">Transmembrane</keyword>
<dbReference type="GO" id="GO:0005886">
    <property type="term" value="C:plasma membrane"/>
    <property type="evidence" value="ECO:0007669"/>
    <property type="project" value="UniProtKB-SubCell"/>
</dbReference>
<dbReference type="GO" id="GO:0015744">
    <property type="term" value="P:succinate transport"/>
    <property type="evidence" value="ECO:0007669"/>
    <property type="project" value="TreeGrafter"/>
</dbReference>
<dbReference type="AlphaFoldDB" id="A0A5N1GPA9"/>
<keyword evidence="2" id="KW-1003">Cell membrane</keyword>
<dbReference type="Proteomes" id="UP000327148">
    <property type="component" value="Unassembled WGS sequence"/>
</dbReference>
<dbReference type="PANTHER" id="PTHR34390:SF1">
    <property type="entry name" value="SUCCINATE TRANSPORTER SUBUNIT YJJB-RELATED"/>
    <property type="match status" value="1"/>
</dbReference>
<evidence type="ECO:0000256" key="1">
    <source>
        <dbReference type="ARBA" id="ARBA00004651"/>
    </source>
</evidence>
<feature type="compositionally biased region" description="Basic residues" evidence="8">
    <location>
        <begin position="175"/>
        <end position="186"/>
    </location>
</feature>
<evidence type="ECO:0000313" key="11">
    <source>
        <dbReference type="EMBL" id="KAA9300540.1"/>
    </source>
</evidence>
<dbReference type="STRING" id="119206.AWM72_02645"/>
<feature type="domain" description="Threonine/Serine exporter ThrE" evidence="10">
    <location>
        <begin position="8"/>
        <end position="135"/>
    </location>
</feature>
<gene>
    <name evidence="11" type="ORF">F6I03_06960</name>
</gene>
<dbReference type="EMBL" id="VYWO01000004">
    <property type="protein sequence ID" value="KAA9300540.1"/>
    <property type="molecule type" value="Genomic_DNA"/>
</dbReference>
<accession>A0A5N1GPA9</accession>
<feature type="transmembrane region" description="Helical" evidence="9">
    <location>
        <begin position="81"/>
        <end position="101"/>
    </location>
</feature>
<keyword evidence="6 9" id="KW-0472">Membrane</keyword>
<comment type="caution">
    <text evidence="11">The sequence shown here is derived from an EMBL/GenBank/DDBJ whole genome shotgun (WGS) entry which is preliminary data.</text>
</comment>
<feature type="transmembrane region" description="Helical" evidence="9">
    <location>
        <begin position="9"/>
        <end position="26"/>
    </location>
</feature>
<dbReference type="Pfam" id="PF12821">
    <property type="entry name" value="ThrE_2"/>
    <property type="match status" value="1"/>
</dbReference>
<evidence type="ECO:0000256" key="5">
    <source>
        <dbReference type="ARBA" id="ARBA00022989"/>
    </source>
</evidence>
<dbReference type="RefSeq" id="WP_070431403.1">
    <property type="nucleotide sequence ID" value="NZ_VYWO01000004.1"/>
</dbReference>
<dbReference type="OrthoDB" id="9810047at2"/>
<sequence>MLISILEQALLSFFGTIAFSTILNVPKRALVYCGLTGTSGWMTYKFFMFLFNEIIVANFMAAIVIGLIYMQLSRRLRIPVIILNTPAILPLVPGNAAYLFVRYAVEGDYVASVQHLMTVFKVSGAIVFGFMFISLAEQQIRRQRQERARRLLKKKAAKAAKGEQEKKRLPLPKAPKFKSKAKPPKN</sequence>
<comment type="subcellular location">
    <subcellularLocation>
        <location evidence="1">Cell membrane</location>
        <topology evidence="1">Multi-pass membrane protein</topology>
    </subcellularLocation>
</comment>
<protein>
    <submittedName>
        <fullName evidence="11">Threonine/serine exporter</fullName>
    </submittedName>
</protein>
<name>A0A5N1GPA9_9LACT</name>
<feature type="transmembrane region" description="Helical" evidence="9">
    <location>
        <begin position="46"/>
        <end position="69"/>
    </location>
</feature>
<evidence type="ECO:0000259" key="10">
    <source>
        <dbReference type="Pfam" id="PF12821"/>
    </source>
</evidence>
<proteinExistence type="inferred from homology"/>
<evidence type="ECO:0000256" key="8">
    <source>
        <dbReference type="SAM" id="MobiDB-lite"/>
    </source>
</evidence>
<evidence type="ECO:0000256" key="6">
    <source>
        <dbReference type="ARBA" id="ARBA00023136"/>
    </source>
</evidence>
<evidence type="ECO:0000256" key="3">
    <source>
        <dbReference type="ARBA" id="ARBA00022519"/>
    </source>
</evidence>
<dbReference type="InterPro" id="IPR050539">
    <property type="entry name" value="ThrE_Dicarb/AminoAcid_Exp"/>
</dbReference>
<evidence type="ECO:0000256" key="7">
    <source>
        <dbReference type="ARBA" id="ARBA00034125"/>
    </source>
</evidence>
<evidence type="ECO:0000256" key="2">
    <source>
        <dbReference type="ARBA" id="ARBA00022475"/>
    </source>
</evidence>
<evidence type="ECO:0000256" key="4">
    <source>
        <dbReference type="ARBA" id="ARBA00022692"/>
    </source>
</evidence>
<comment type="similarity">
    <text evidence="7">Belongs to the ThrE exporter (TC 2.A.79) family.</text>
</comment>
<reference evidence="11 12" key="1">
    <citation type="submission" date="2019-09" db="EMBL/GenBank/DDBJ databases">
        <title>Draft genome sequence assemblies of isolates from the urinary tract.</title>
        <authorList>
            <person name="Mores C.R."/>
            <person name="Putonti C."/>
            <person name="Wolfe A.J."/>
        </authorList>
    </citation>
    <scope>NUCLEOTIDE SEQUENCE [LARGE SCALE GENOMIC DNA]</scope>
    <source>
        <strain evidence="11 12">UMB623</strain>
    </source>
</reference>